<dbReference type="Proteomes" id="UP001596287">
    <property type="component" value="Unassembled WGS sequence"/>
</dbReference>
<sequence length="463" mass="53641">MKKIITLFALIFSSICFGQNNYSEIDAIVKSAIDSYSKETDELKFLKIVKNKFDKSVKLSKDDFTKDNVGIAFVISKGDEKPTIAPAKFSYDNEKVNISAMNAKEADIQDYVQKYLHTIETIGSTNLFRKMMLAEFEAEGNYVENKTEIAVDEPLSLSFVRGNSDWMYIVSIDNQYDSYPNPRIIIYAFKISISGEDIFNAGNSMGNIEDRRLKLIASEKAESNKFPLYHDVRTDEIRDGLAEIITIEPYKSDKLLIQSFEKLNEPITRYNIKDYVEEFKFLLSSAISKKELEKHVKPFNNEEVFNVKHLAAHALADFYFGKEQYENAIEYYKKSIFEFPYEESSGTGVVQDAERIIYDIAKSNYYFGKNNEAYGFLIGLIIDSQRNHELATKTINEYLKAEKEDKKKLKKDIDKALKTIKKGKNYTCTFTFRDKEIFFFPMMPASQKEYEKSFKESEFYKSL</sequence>
<evidence type="ECO:0008006" key="4">
    <source>
        <dbReference type="Google" id="ProtNLM"/>
    </source>
</evidence>
<name>A0ABW1PL61_9FLAO</name>
<dbReference type="InterPro" id="IPR011990">
    <property type="entry name" value="TPR-like_helical_dom_sf"/>
</dbReference>
<reference evidence="3" key="1">
    <citation type="journal article" date="2019" name="Int. J. Syst. Evol. Microbiol.">
        <title>The Global Catalogue of Microorganisms (GCM) 10K type strain sequencing project: providing services to taxonomists for standard genome sequencing and annotation.</title>
        <authorList>
            <consortium name="The Broad Institute Genomics Platform"/>
            <consortium name="The Broad Institute Genome Sequencing Center for Infectious Disease"/>
            <person name="Wu L."/>
            <person name="Ma J."/>
        </authorList>
    </citation>
    <scope>NUCLEOTIDE SEQUENCE [LARGE SCALE GENOMIC DNA]</scope>
    <source>
        <strain evidence="3">CCUG 49679</strain>
    </source>
</reference>
<feature type="chain" id="PRO_5046281516" description="Tetratricopeptide repeat protein" evidence="1">
    <location>
        <begin position="19"/>
        <end position="463"/>
    </location>
</feature>
<keyword evidence="3" id="KW-1185">Reference proteome</keyword>
<gene>
    <name evidence="2" type="ORF">ACFPVY_03750</name>
</gene>
<keyword evidence="1" id="KW-0732">Signal</keyword>
<protein>
    <recommendedName>
        <fullName evidence="4">Tetratricopeptide repeat protein</fullName>
    </recommendedName>
</protein>
<organism evidence="2 3">
    <name type="scientific">Flavobacterium qiangtangense</name>
    <dbReference type="NCBI Taxonomy" id="1442595"/>
    <lineage>
        <taxon>Bacteria</taxon>
        <taxon>Pseudomonadati</taxon>
        <taxon>Bacteroidota</taxon>
        <taxon>Flavobacteriia</taxon>
        <taxon>Flavobacteriales</taxon>
        <taxon>Flavobacteriaceae</taxon>
        <taxon>Flavobacterium</taxon>
    </lineage>
</organism>
<comment type="caution">
    <text evidence="2">The sequence shown here is derived from an EMBL/GenBank/DDBJ whole genome shotgun (WGS) entry which is preliminary data.</text>
</comment>
<dbReference type="RefSeq" id="WP_379790414.1">
    <property type="nucleotide sequence ID" value="NZ_JBHSQB010000004.1"/>
</dbReference>
<dbReference type="EMBL" id="JBHSQB010000004">
    <property type="protein sequence ID" value="MFC6095750.1"/>
    <property type="molecule type" value="Genomic_DNA"/>
</dbReference>
<accession>A0ABW1PL61</accession>
<evidence type="ECO:0000256" key="1">
    <source>
        <dbReference type="SAM" id="SignalP"/>
    </source>
</evidence>
<dbReference type="Gene3D" id="1.25.40.10">
    <property type="entry name" value="Tetratricopeptide repeat domain"/>
    <property type="match status" value="1"/>
</dbReference>
<proteinExistence type="predicted"/>
<feature type="signal peptide" evidence="1">
    <location>
        <begin position="1"/>
        <end position="18"/>
    </location>
</feature>
<evidence type="ECO:0000313" key="3">
    <source>
        <dbReference type="Proteomes" id="UP001596287"/>
    </source>
</evidence>
<evidence type="ECO:0000313" key="2">
    <source>
        <dbReference type="EMBL" id="MFC6095750.1"/>
    </source>
</evidence>